<organism evidence="1 2">
    <name type="scientific">Intestinimonas massiliensis</name>
    <name type="common">ex Afouda et al. 2020</name>
    <dbReference type="NCBI Taxonomy" id="1673721"/>
    <lineage>
        <taxon>Bacteria</taxon>
        <taxon>Bacillati</taxon>
        <taxon>Bacillota</taxon>
        <taxon>Clostridia</taxon>
        <taxon>Eubacteriales</taxon>
        <taxon>Intestinimonas</taxon>
    </lineage>
</organism>
<dbReference type="Proteomes" id="UP001204562">
    <property type="component" value="Unassembled WGS sequence"/>
</dbReference>
<accession>A0AAW5JMP0</accession>
<comment type="caution">
    <text evidence="1">The sequence shown here is derived from an EMBL/GenBank/DDBJ whole genome shotgun (WGS) entry which is preliminary data.</text>
</comment>
<proteinExistence type="predicted"/>
<reference evidence="1" key="1">
    <citation type="submission" date="2022-06" db="EMBL/GenBank/DDBJ databases">
        <title>Isolation of gut microbiota from human fecal samples.</title>
        <authorList>
            <person name="Pamer E.G."/>
            <person name="Barat B."/>
            <person name="Waligurski E."/>
            <person name="Medina S."/>
            <person name="Paddock L."/>
            <person name="Mostad J."/>
        </authorList>
    </citation>
    <scope>NUCLEOTIDE SEQUENCE</scope>
    <source>
        <strain evidence="1">DFI.9.91</strain>
    </source>
</reference>
<dbReference type="EMBL" id="JANFYS010000010">
    <property type="protein sequence ID" value="MCQ4770092.1"/>
    <property type="molecule type" value="Genomic_DNA"/>
</dbReference>
<protein>
    <submittedName>
        <fullName evidence="1">Uncharacterized protein</fullName>
    </submittedName>
</protein>
<sequence>MDRDILTRTITESVVDRCIREIEEDPKRSVRKLVDLGRQLARGRFQRQYLDLTQKMLEDEESPYYTLVRNVVRKADHDAIKTFGINLGLGSWTNGARIIRALEAEGQRHIPWGLTLHLDASAEGGVPPLYRRVIEQGKADGIFTYFLRADTPSCGLGPMLELVRRESACAFLLFAPPDAFTPEVTVAVAGCHNLSASVDTEEPGWEQVARRLEAARCLYGVYRTYEDGEQAREITTGDWLKRVTRACCPALAFCFAGGSCPEPVSRRVEGYIRRARTEQYYSVFLMDFFSDYLYVDGIISGGRCFLGLRPDGTLTRYRDGCEADTEERLDGRALHTIWGLKI</sequence>
<name>A0AAW5JMP0_9FIRM</name>
<dbReference type="AlphaFoldDB" id="A0AAW5JMP0"/>
<evidence type="ECO:0000313" key="1">
    <source>
        <dbReference type="EMBL" id="MCQ4770092.1"/>
    </source>
</evidence>
<gene>
    <name evidence="1" type="ORF">NE579_06385</name>
</gene>
<dbReference type="RefSeq" id="WP_256303626.1">
    <property type="nucleotide sequence ID" value="NZ_JANFYS010000010.1"/>
</dbReference>
<evidence type="ECO:0000313" key="2">
    <source>
        <dbReference type="Proteomes" id="UP001204562"/>
    </source>
</evidence>